<dbReference type="InterPro" id="IPR038555">
    <property type="entry name" value="Zincin_1_sf"/>
</dbReference>
<evidence type="ECO:0000313" key="2">
    <source>
        <dbReference type="Proteomes" id="UP000198825"/>
    </source>
</evidence>
<dbReference type="Pfam" id="PF06262">
    <property type="entry name" value="Zincin_1"/>
    <property type="match status" value="1"/>
</dbReference>
<keyword evidence="2" id="KW-1185">Reference proteome</keyword>
<dbReference type="InterPro" id="IPR010428">
    <property type="entry name" value="Zincin_1"/>
</dbReference>
<keyword evidence="1" id="KW-0378">Hydrolase</keyword>
<dbReference type="OrthoDB" id="9806895at2"/>
<evidence type="ECO:0000313" key="1">
    <source>
        <dbReference type="EMBL" id="SDU98773.1"/>
    </source>
</evidence>
<proteinExistence type="predicted"/>
<dbReference type="Proteomes" id="UP000198825">
    <property type="component" value="Chromosome I"/>
</dbReference>
<reference evidence="2" key="1">
    <citation type="submission" date="2016-10" db="EMBL/GenBank/DDBJ databases">
        <authorList>
            <person name="Varghese N."/>
            <person name="Submissions S."/>
        </authorList>
    </citation>
    <scope>NUCLEOTIDE SEQUENCE [LARGE SCALE GENOMIC DNA]</scope>
    <source>
        <strain evidence="2">DSM 21743</strain>
    </source>
</reference>
<dbReference type="EMBL" id="LT629799">
    <property type="protein sequence ID" value="SDU98773.1"/>
    <property type="molecule type" value="Genomic_DNA"/>
</dbReference>
<keyword evidence="1" id="KW-0482">Metalloprotease</keyword>
<organism evidence="1 2">
    <name type="scientific">Microlunatus sagamiharensis</name>
    <dbReference type="NCBI Taxonomy" id="546874"/>
    <lineage>
        <taxon>Bacteria</taxon>
        <taxon>Bacillati</taxon>
        <taxon>Actinomycetota</taxon>
        <taxon>Actinomycetes</taxon>
        <taxon>Propionibacteriales</taxon>
        <taxon>Propionibacteriaceae</taxon>
        <taxon>Microlunatus</taxon>
    </lineage>
</organism>
<sequence>MVETPPEPLGPLSAAQFDDLVAAALDRVPSELADLMDNCVVLVEDRPPEDAPDDLLGLYEGIPLTERGEFYSAVLPDRIYVFREPILAICETFDDVVEEVHITVVHEIAHHFGIDDDRLHELGYA</sequence>
<dbReference type="GO" id="GO:0006508">
    <property type="term" value="P:proteolysis"/>
    <property type="evidence" value="ECO:0007669"/>
    <property type="project" value="UniProtKB-KW"/>
</dbReference>
<dbReference type="CDD" id="cd12952">
    <property type="entry name" value="MMP_ACEL2062"/>
    <property type="match status" value="1"/>
</dbReference>
<keyword evidence="1" id="KW-0645">Protease</keyword>
<dbReference type="RefSeq" id="WP_091075998.1">
    <property type="nucleotide sequence ID" value="NZ_LT629799.1"/>
</dbReference>
<dbReference type="Gene3D" id="3.30.2010.20">
    <property type="match status" value="1"/>
</dbReference>
<accession>A0A1H2MZI4</accession>
<gene>
    <name evidence="1" type="ORF">SAMN04488544_3050</name>
</gene>
<dbReference type="SUPFAM" id="SSF55486">
    <property type="entry name" value="Metalloproteases ('zincins'), catalytic domain"/>
    <property type="match status" value="1"/>
</dbReference>
<dbReference type="GO" id="GO:0008237">
    <property type="term" value="F:metallopeptidase activity"/>
    <property type="evidence" value="ECO:0007669"/>
    <property type="project" value="UniProtKB-KW"/>
</dbReference>
<protein>
    <submittedName>
        <fullName evidence="1">Predicted Zn-dependent protease, minimal metalloprotease (MMP)-like domain</fullName>
    </submittedName>
</protein>
<name>A0A1H2MZI4_9ACTN</name>
<dbReference type="AlphaFoldDB" id="A0A1H2MZI4"/>